<reference evidence="3 4" key="1">
    <citation type="submission" date="2018-06" db="EMBL/GenBank/DDBJ databases">
        <title>Genomic Encyclopedia of Archaeal and Bacterial Type Strains, Phase II (KMG-II): from individual species to whole genera.</title>
        <authorList>
            <person name="Goeker M."/>
        </authorList>
    </citation>
    <scope>NUCLEOTIDE SEQUENCE [LARGE SCALE GENOMIC DNA]</scope>
    <source>
        <strain evidence="3 4">DSM 24525</strain>
    </source>
</reference>
<dbReference type="RefSeq" id="WP_245903303.1">
    <property type="nucleotide sequence ID" value="NZ_QKYU01000007.1"/>
</dbReference>
<evidence type="ECO:0000256" key="1">
    <source>
        <dbReference type="ARBA" id="ARBA00007689"/>
    </source>
</evidence>
<dbReference type="PANTHER" id="PTHR33606:SF3">
    <property type="entry name" value="PROTEIN YCII"/>
    <property type="match status" value="1"/>
</dbReference>
<sequence>MEWLVLGHDRTDAEAPARRLAAMPRQMDLLRGLAAADRLSFTAPMLDMQGGRATGSLVVVKNDAIEDYLTAEPFETVWERREVWRFLAARSLAFPPLPGPGAPPVAATALVALDGTDAGAAARRQAARPLHFDRVGGEARCGRLLLGGALLDEAGGMIGSLVILAMAPHEAFAWAAADPYVTCDVWRRVSLYPTVVACLA</sequence>
<organism evidence="3 4">
    <name type="scientific">Humitalea rosea</name>
    <dbReference type="NCBI Taxonomy" id="990373"/>
    <lineage>
        <taxon>Bacteria</taxon>
        <taxon>Pseudomonadati</taxon>
        <taxon>Pseudomonadota</taxon>
        <taxon>Alphaproteobacteria</taxon>
        <taxon>Acetobacterales</taxon>
        <taxon>Roseomonadaceae</taxon>
        <taxon>Humitalea</taxon>
    </lineage>
</organism>
<dbReference type="Pfam" id="PF03795">
    <property type="entry name" value="YCII"/>
    <property type="match status" value="1"/>
</dbReference>
<dbReference type="InterPro" id="IPR051807">
    <property type="entry name" value="Sec-metab_biosynth-assoc"/>
</dbReference>
<dbReference type="InterPro" id="IPR011008">
    <property type="entry name" value="Dimeric_a/b-barrel"/>
</dbReference>
<comment type="caution">
    <text evidence="3">The sequence shown here is derived from an EMBL/GenBank/DDBJ whole genome shotgun (WGS) entry which is preliminary data.</text>
</comment>
<dbReference type="Gene3D" id="3.30.70.1060">
    <property type="entry name" value="Dimeric alpha+beta barrel"/>
    <property type="match status" value="2"/>
</dbReference>
<proteinExistence type="inferred from homology"/>
<dbReference type="InterPro" id="IPR005545">
    <property type="entry name" value="YCII"/>
</dbReference>
<evidence type="ECO:0000259" key="2">
    <source>
        <dbReference type="Pfam" id="PF03795"/>
    </source>
</evidence>
<keyword evidence="4" id="KW-1185">Reference proteome</keyword>
<accession>A0A2W7J6Y5</accession>
<dbReference type="Proteomes" id="UP000249688">
    <property type="component" value="Unassembled WGS sequence"/>
</dbReference>
<dbReference type="EMBL" id="QKYU01000007">
    <property type="protein sequence ID" value="PZW47056.1"/>
    <property type="molecule type" value="Genomic_DNA"/>
</dbReference>
<dbReference type="SUPFAM" id="SSF54909">
    <property type="entry name" value="Dimeric alpha+beta barrel"/>
    <property type="match status" value="1"/>
</dbReference>
<comment type="similarity">
    <text evidence="1">Belongs to the YciI family.</text>
</comment>
<protein>
    <submittedName>
        <fullName evidence="3">Uncharacterized protein YciI</fullName>
    </submittedName>
</protein>
<evidence type="ECO:0000313" key="4">
    <source>
        <dbReference type="Proteomes" id="UP000249688"/>
    </source>
</evidence>
<dbReference type="PANTHER" id="PTHR33606">
    <property type="entry name" value="PROTEIN YCII"/>
    <property type="match status" value="1"/>
</dbReference>
<dbReference type="AlphaFoldDB" id="A0A2W7J6Y5"/>
<evidence type="ECO:0000313" key="3">
    <source>
        <dbReference type="EMBL" id="PZW47056.1"/>
    </source>
</evidence>
<feature type="domain" description="YCII-related" evidence="2">
    <location>
        <begin position="119"/>
        <end position="192"/>
    </location>
</feature>
<gene>
    <name evidence="3" type="ORF">C8P66_10794</name>
</gene>
<name>A0A2W7J6Y5_9PROT</name>